<dbReference type="Proteomes" id="UP001205843">
    <property type="component" value="Unassembled WGS sequence"/>
</dbReference>
<feature type="signal peptide" evidence="1">
    <location>
        <begin position="1"/>
        <end position="18"/>
    </location>
</feature>
<feature type="chain" id="PRO_5042189892" evidence="1">
    <location>
        <begin position="19"/>
        <end position="168"/>
    </location>
</feature>
<gene>
    <name evidence="2" type="ORF">J2T57_002475</name>
</gene>
<dbReference type="AlphaFoldDB" id="A0AAE3G7Q7"/>
<name>A0AAE3G7Q7_9GAMM</name>
<comment type="caution">
    <text evidence="2">The sequence shown here is derived from an EMBL/GenBank/DDBJ whole genome shotgun (WGS) entry which is preliminary data.</text>
</comment>
<evidence type="ECO:0000313" key="2">
    <source>
        <dbReference type="EMBL" id="MCP1675327.1"/>
    </source>
</evidence>
<proteinExistence type="predicted"/>
<sequence length="168" mass="18442">MRLALVFALLLMSLPAAGNQFIQAYPAIYELARVDDSGREVLASGELLLRDGIPERVESGGDVGAMRPAGVPAEQPRVALHVMARRDRSGAARLDLESRVDIAVPRGSHRSEVAEREGSFIQGLQVTRVQFRSRTWQPLNDPTPIEVVHEEGGAQYVLTIMFRPTSRG</sequence>
<dbReference type="EMBL" id="JALJXV010000005">
    <property type="protein sequence ID" value="MCP1675327.1"/>
    <property type="molecule type" value="Genomic_DNA"/>
</dbReference>
<evidence type="ECO:0000313" key="3">
    <source>
        <dbReference type="Proteomes" id="UP001205843"/>
    </source>
</evidence>
<keyword evidence="1" id="KW-0732">Signal</keyword>
<evidence type="ECO:0000256" key="1">
    <source>
        <dbReference type="SAM" id="SignalP"/>
    </source>
</evidence>
<organism evidence="2 3">
    <name type="scientific">Natronocella acetinitrilica</name>
    <dbReference type="NCBI Taxonomy" id="414046"/>
    <lineage>
        <taxon>Bacteria</taxon>
        <taxon>Pseudomonadati</taxon>
        <taxon>Pseudomonadota</taxon>
        <taxon>Gammaproteobacteria</taxon>
        <taxon>Chromatiales</taxon>
        <taxon>Ectothiorhodospiraceae</taxon>
        <taxon>Natronocella</taxon>
    </lineage>
</organism>
<accession>A0AAE3G7Q7</accession>
<keyword evidence="3" id="KW-1185">Reference proteome</keyword>
<dbReference type="RefSeq" id="WP_253478613.1">
    <property type="nucleotide sequence ID" value="NZ_JALJXV010000005.1"/>
</dbReference>
<reference evidence="2" key="1">
    <citation type="submission" date="2022-03" db="EMBL/GenBank/DDBJ databases">
        <title>Genomic Encyclopedia of Type Strains, Phase III (KMG-III): the genomes of soil and plant-associated and newly described type strains.</title>
        <authorList>
            <person name="Whitman W."/>
        </authorList>
    </citation>
    <scope>NUCLEOTIDE SEQUENCE</scope>
    <source>
        <strain evidence="2">ANL 6-2</strain>
    </source>
</reference>
<protein>
    <submittedName>
        <fullName evidence="2">Uncharacterized protein</fullName>
    </submittedName>
</protein>